<organism evidence="2 3">
    <name type="scientific">Amycolatopsis echigonensis</name>
    <dbReference type="NCBI Taxonomy" id="2576905"/>
    <lineage>
        <taxon>Bacteria</taxon>
        <taxon>Bacillati</taxon>
        <taxon>Actinomycetota</taxon>
        <taxon>Actinomycetes</taxon>
        <taxon>Pseudonocardiales</taxon>
        <taxon>Pseudonocardiaceae</taxon>
        <taxon>Amycolatopsis</taxon>
    </lineage>
</organism>
<feature type="transmembrane region" description="Helical" evidence="1">
    <location>
        <begin position="17"/>
        <end position="40"/>
    </location>
</feature>
<feature type="transmembrane region" description="Helical" evidence="1">
    <location>
        <begin position="46"/>
        <end position="70"/>
    </location>
</feature>
<dbReference type="Proteomes" id="UP000233750">
    <property type="component" value="Unassembled WGS sequence"/>
</dbReference>
<keyword evidence="3" id="KW-1185">Reference proteome</keyword>
<evidence type="ECO:0000313" key="2">
    <source>
        <dbReference type="EMBL" id="PKV90334.1"/>
    </source>
</evidence>
<dbReference type="EMBL" id="PJMY01000003">
    <property type="protein sequence ID" value="PKV90334.1"/>
    <property type="molecule type" value="Genomic_DNA"/>
</dbReference>
<evidence type="ECO:0000256" key="1">
    <source>
        <dbReference type="SAM" id="Phobius"/>
    </source>
</evidence>
<sequence length="110" mass="12681">MEPFLPAPQPVRWRRGVYAAALVVPFTVAQVWALLVLLSFDSLHGLVGQAFLVTLAGSVVATVVGWRWVWQLGSERKRVRAREEMRRRASENLREFGREDLREPRIRVRS</sequence>
<name>A0A2N3W8Y6_9PSEU</name>
<keyword evidence="1" id="KW-0812">Transmembrane</keyword>
<protein>
    <submittedName>
        <fullName evidence="2">Uncharacterized protein</fullName>
    </submittedName>
</protein>
<comment type="caution">
    <text evidence="2">The sequence shown here is derived from an EMBL/GenBank/DDBJ whole genome shotgun (WGS) entry which is preliminary data.</text>
</comment>
<keyword evidence="1" id="KW-1133">Transmembrane helix</keyword>
<reference evidence="2 3" key="1">
    <citation type="submission" date="2017-12" db="EMBL/GenBank/DDBJ databases">
        <title>Sequencing the genomes of 1000 Actinobacteria strains.</title>
        <authorList>
            <person name="Klenk H.-P."/>
        </authorList>
    </citation>
    <scope>NUCLEOTIDE SEQUENCE [LARGE SCALE GENOMIC DNA]</scope>
    <source>
        <strain evidence="2 3">DSM 45165</strain>
    </source>
</reference>
<evidence type="ECO:0000313" key="3">
    <source>
        <dbReference type="Proteomes" id="UP000233750"/>
    </source>
</evidence>
<keyword evidence="1" id="KW-0472">Membrane</keyword>
<proteinExistence type="predicted"/>
<gene>
    <name evidence="2" type="ORF">ATK30_1080</name>
</gene>
<dbReference type="AlphaFoldDB" id="A0A2N3W8Y6"/>
<accession>A0A2N3W8Y6</accession>